<dbReference type="STRING" id="76193.A0A0N1IEQ9"/>
<dbReference type="Proteomes" id="UP000053240">
    <property type="component" value="Unassembled WGS sequence"/>
</dbReference>
<dbReference type="InterPro" id="IPR015819">
    <property type="entry name" value="Lipid_transp_b-sht_shell"/>
</dbReference>
<dbReference type="Pfam" id="PF00094">
    <property type="entry name" value="VWD"/>
    <property type="match status" value="1"/>
</dbReference>
<organism evidence="8 9">
    <name type="scientific">Papilio machaon</name>
    <name type="common">Old World swallowtail butterfly</name>
    <dbReference type="NCBI Taxonomy" id="76193"/>
    <lineage>
        <taxon>Eukaryota</taxon>
        <taxon>Metazoa</taxon>
        <taxon>Ecdysozoa</taxon>
        <taxon>Arthropoda</taxon>
        <taxon>Hexapoda</taxon>
        <taxon>Insecta</taxon>
        <taxon>Pterygota</taxon>
        <taxon>Neoptera</taxon>
        <taxon>Endopterygota</taxon>
        <taxon>Lepidoptera</taxon>
        <taxon>Glossata</taxon>
        <taxon>Ditrysia</taxon>
        <taxon>Papilionoidea</taxon>
        <taxon>Papilionidae</taxon>
        <taxon>Papilioninae</taxon>
        <taxon>Papilio</taxon>
    </lineage>
</organism>
<dbReference type="InterPro" id="IPR015817">
    <property type="entry name" value="Vitellinogen_open_b-sht_sub1"/>
</dbReference>
<dbReference type="InterPro" id="IPR015255">
    <property type="entry name" value="Vitellinogen_open_b-sht"/>
</dbReference>
<evidence type="ECO:0000313" key="9">
    <source>
        <dbReference type="Proteomes" id="UP000053240"/>
    </source>
</evidence>
<dbReference type="EMBL" id="KQ460466">
    <property type="protein sequence ID" value="KPJ14603.1"/>
    <property type="molecule type" value="Genomic_DNA"/>
</dbReference>
<proteinExistence type="predicted"/>
<dbReference type="Gene3D" id="2.20.80.10">
    <property type="entry name" value="Lipovitellin-phosvitin complex, chain A, domain 4"/>
    <property type="match status" value="1"/>
</dbReference>
<dbReference type="Pfam" id="PF09172">
    <property type="entry name" value="Vit_open_b-sht"/>
    <property type="match status" value="1"/>
</dbReference>
<evidence type="ECO:0000259" key="6">
    <source>
        <dbReference type="PROSITE" id="PS51211"/>
    </source>
</evidence>
<evidence type="ECO:0000256" key="2">
    <source>
        <dbReference type="ARBA" id="ARBA00023180"/>
    </source>
</evidence>
<evidence type="ECO:0000256" key="3">
    <source>
        <dbReference type="PROSITE-ProRule" id="PRU00557"/>
    </source>
</evidence>
<sequence length="3379" mass="375597">MGTNRISYTTLSVLIIFAVLWRPAYTASSSPTFLPGHTYNYGVDGAVSVFVTGAEKQQTGVKIFGQVSVSALGNCGYSLKVNSMTISGPDGKKYPCPNGIDKVVRFSLQEGRAGAEICAEEGDTRRSLNIKRAIISLLQTEQKPSTQVDVFGSCFTEVSASQEGGATLLHRSRDLSRCAHREQGRNDFITAVYNPTAEIKNTQVLQSTLNVESKEIKNTQVLQSTLNVESKVNNGVPEKISATEEYLYKPFSVGENGARAEVLTKLTLTGTTQGGANPGNCPERRTIIFENPHGAVSEQSNLRNALDALKETSKYLQSEASEKSAGKFAQVVRVLRNTNKDDLMKLFNQVKGNSLEKRVFLDALLRAGTGYSIEASIQILKGRELSGLEEKLVFLSLGNARHVNDEAMKAAATVLDRANIPKEVYLGVGALAGVYCKEHNCHSSKSEGIVALSKKLAAKLQNCKPKTKVEEDYVVAALKGIRNIRHLEDNLVDKLVQCAVDHSVKARVRVAALEAFLADPCAAKIKKAGLDLMKNRQQDSEIRIKAYLAVIGCPCGKSASEIKNLLDSEPVHQVGRFITTSLRHIRSSANPDKQLARLHYGQIGTPNKFNVDDRKYSFYREGSFNLDALGAGGSVEQTVIYSQDSFLPRSASLNLTAEVFGHSLNVLEIGGRQGNLDRVIEHFLGPKGVLRTQKPQEIYDSLVERLEKSKDKVEHGIVRRRRSMKSEVDNFDKKIKAESVPYNNELDLDVYLKLFGTDAVFLSLGDDKGFNFDHLLDQLISVLHDGVNKVKNFQNELRGHLLFLDAELAYPTSTGLTLKLDLVGAATARVDVATFIDIRQCIKSPENAKVDIKLVPSTDIEVSGAMMIDADAVSTGLKVVTNLHSSTGGHLIAKMIENGQGFDINFGLPVEKQEIIVASNELVYFTAEKGQMEKVTPVKVDTQNKEYKGCFDQLSDIIGLTLCGEVSVPFTVSGPEAQTSISKFLARYPLTGPASVKLVLEKNNLRGYHVKGVLRRDGRAGKYGVELLFDAQGCKTGRIQFNGEAVYSNEEKSLRLALDSPFKVINGEVALYTKANREYSLMAKAKADELEYYGRLGFDAHREGSNSVYKPVFEYSLPDNKGKQVVRVDGQIIHDTRSNEVKWNLRNINLVFVQSNDPLDLNGQYKPVPNGYDLDMKGKMGQHTILFGSSLKNSEFKVEFQNTLNPYINFKINAHIENNREVIHNDIDLWYSGDLRNSENRVTLNQFYKRYEDSKEFSIITKNKFEIHCLPLKAKIEAQIDSKKVDIELEGQYMNRKAELDLEARTHVKKPGDYSLKLKAEVDRQGVEAFAKRDIVSADKSNFENYITVKGVGKYELSGVVLHRNKANDMNVGAVGHLKISGGGKNEDIKFDFGVIENANLYSSHGKLSSNKGEFLDFLLKVTRGANANGQLKFILKDSISANGQFKVTDNDGKGNGMIIVDFQKTQRKIKADVKFVVKDPVYNADFDIFLNFEKDNNDKIHISTNNKKTEKSIDSKNKVEYAGKRTEVNVHQSGDLDSGKANANVEVVLPTERCLNLKFNRDFTEKDGTLNGNAELTLTDSERRGAAGSSFTYTGKVTNTNYDKDTLDYEGQIVLRLKNGKNLVKAFTLKNIPTGDGKFKGDFKIDVTGNLIPKPASLTGSATYSDNVLDETYRLKGNYGGDVGLEVVGNWLLKTDGGVKKYVDDSTVSLRLPFEKAHDIKWVSTVQFIQPEKKDFAEFTVMESIQVNSDVYKIDSTGKVSQDNGNAELKVLVPHHDPLVIHGNYQLSSKNDVKGIEAEVQARYGKIKRDVKLIVKAPPRELDLLLVATAPEAEKLKKLELKVNNKNPAPNTYSNVVTIQADDRVYKTESIVVYSRTQPLFDLKYTSPSTTKPSRLYVKGETISSSHGKLELKVENIKDVDIDVTCEGNVQKENVNFKGQANSAAFGLKNYNIEISSKDDGSGKRLEFHAVNDNKNLLSGSTSFISKQEGSKTIIEGSGSIKVKEDQKPANFKYIRTILSDGSETFLNLAIGERSYVAESRVTELEYKTSYLYCEEKKQCANIDLHSKINVIKPGHIEHLVNVDFDLRKLGFAPEFGLQISNEFSEQMLPKYLLDLHVNKNDKKYHMHVYCKPETGLIPAGITVTIPTRILALESQLRYSPSGVLLFPIHGEVALYPDKNRPQQKTAARVNINADTSDSHSSAVAEFGLSHPKLGEELTLKVYTKLDRPQENSLKIETSAVLSHNCFGGKRESKVCLEVNPTHLKFTFDTPLVSVINLEGSAIMKDNLQQGDVKFSLLEGKPVQMHAVARDFQYYEFTTGYSDESERKLSIIGHLQPEKRVDVSVDIVLPGHKKSIAHGALYLQDNVVKSDYGLSKENFNYFVNALKKDLTNLQERVKELGEKNSEEFKRTLDRIKPTFKRLEQSYKEDLEKLVHEITNDETLKEISEALHYVAHFLAKIIDDLLRVTKPMVDKITDLVTDLAEKTKTMYVTQLEPQIKELYANIAAIVNEYFDGLLDTAAHFAALVIDFFERHKPEIEELTNTLTEIFKDLTKLLVAQMKEWRIKLSQIFEELSRQVSDLPIIGILREKWQELAVPEQAIGFLRQAQEQIRQVLPTEDAKNFSDELFNYICKKLQQEKIDEVASLRVLYEKLALAVTSLVQFVRSGLANAGISLQPTFTPVSTQTQLQISIIDVVTIVAFKARDQSSPISVDKMSLPSFAPLSLPSWGGGASASLFTQLLRGDLPDPLAIIRAYRPRSLNPLDEIPAKLRAVVVNGQHIFTFDGRHLTFPGSCRYLLAHDHVDRNFSLVLQLQNGAPKSIILEDKNGVTIEIKDNGQIALNGANHGFPVIEKDSFGFRQPNGNLGLGTEYGLMVYCYGKLEVCYIEVDGFYLGKLRGLLGDGNNEPYDDFRMPNGKISTSESEFGNAYRLAGSCAAAAVPEHTHHQLHHMQLPAACEMVFGGTSPLRPLSLLLDIAPFRQACIHAVSGESEEAVRQACALGRGYAALALSGLLPAVLPPRCVSCTDADKEHNVGDTYELKLPAKQADIVIAVETTVGNEKNYKELLVPLVSQLIDALKKSQIGDIKVYLVGITSKFPYPILYDTDLKLKNAKVQFTDKSRYEQIEMIKTGYERIDAVEEKAVNLFDYIRKSLGITNVIAGYRSLLELPLRPGAVKHSISLVSDHCQKQDLLLSTFWSALYSTLYKESAHTHSIITNTPGLADGNDKLKNAAGYTKHSVLICGDKKHKDTEALRATIKPTDNECINFVESTDGFVFSASNYEAMNPGMQKQFLQTAAGAISKEMLREVLVQECTCTYVDPFRVRSVCFTKERKEANTNDDLILNTKVFLNLYAVLRNKESFLFAGSQKEVNVPSAICD</sequence>
<keyword evidence="4" id="KW-0175">Coiled coil</keyword>
<keyword evidence="1 5" id="KW-0732">Signal</keyword>
<dbReference type="Gene3D" id="1.20.120.20">
    <property type="entry name" value="Apolipoprotein"/>
    <property type="match status" value="1"/>
</dbReference>
<dbReference type="Gene3D" id="1.25.10.20">
    <property type="entry name" value="Vitellinogen, superhelical"/>
    <property type="match status" value="1"/>
</dbReference>
<dbReference type="PROSITE" id="PS51233">
    <property type="entry name" value="VWFD"/>
    <property type="match status" value="1"/>
</dbReference>
<feature type="domain" description="VWFD" evidence="7">
    <location>
        <begin position="2771"/>
        <end position="2937"/>
    </location>
</feature>
<dbReference type="SUPFAM" id="SSF48431">
    <property type="entry name" value="Lipovitellin-phosvitin complex, superhelical domain"/>
    <property type="match status" value="1"/>
</dbReference>
<evidence type="ECO:0000259" key="7">
    <source>
        <dbReference type="PROSITE" id="PS51233"/>
    </source>
</evidence>
<name>A0A0N1IEQ9_PAPMA</name>
<dbReference type="PROSITE" id="PS51211">
    <property type="entry name" value="VITELLOGENIN"/>
    <property type="match status" value="1"/>
</dbReference>
<feature type="coiled-coil region" evidence="4">
    <location>
        <begin position="2384"/>
        <end position="2411"/>
    </location>
</feature>
<dbReference type="Gene3D" id="2.30.230.10">
    <property type="entry name" value="Lipovitellin, beta-sheet shell regions, chain A"/>
    <property type="match status" value="1"/>
</dbReference>
<feature type="chain" id="PRO_5005873910" evidence="5">
    <location>
        <begin position="27"/>
        <end position="3379"/>
    </location>
</feature>
<dbReference type="Pfam" id="PF01347">
    <property type="entry name" value="Vitellogenin_N"/>
    <property type="match status" value="1"/>
</dbReference>
<dbReference type="InterPro" id="IPR001846">
    <property type="entry name" value="VWF_type-D"/>
</dbReference>
<dbReference type="Gene3D" id="2.20.50.20">
    <property type="entry name" value="Lipovitellin. Chain A, domain 3"/>
    <property type="match status" value="1"/>
</dbReference>
<dbReference type="InterPro" id="IPR015816">
    <property type="entry name" value="Vitellinogen_b-sht_N"/>
</dbReference>
<dbReference type="SMART" id="SM00638">
    <property type="entry name" value="LPD_N"/>
    <property type="match status" value="1"/>
</dbReference>
<dbReference type="PANTHER" id="PTHR23345">
    <property type="entry name" value="VITELLOGENIN-RELATED"/>
    <property type="match status" value="1"/>
</dbReference>
<feature type="domain" description="Vitellogenin" evidence="6">
    <location>
        <begin position="33"/>
        <end position="651"/>
    </location>
</feature>
<dbReference type="InterPro" id="IPR011030">
    <property type="entry name" value="Lipovitellin_superhlx_dom"/>
</dbReference>
<dbReference type="GO" id="GO:0005319">
    <property type="term" value="F:lipid transporter activity"/>
    <property type="evidence" value="ECO:0007669"/>
    <property type="project" value="InterPro"/>
</dbReference>
<keyword evidence="2" id="KW-0325">Glycoprotein</keyword>
<dbReference type="FunCoup" id="A0A0N1IEQ9">
    <property type="interactions" value="42"/>
</dbReference>
<comment type="caution">
    <text evidence="3">Lacks conserved residue(s) required for the propagation of feature annotation.</text>
</comment>
<evidence type="ECO:0000256" key="4">
    <source>
        <dbReference type="SAM" id="Coils"/>
    </source>
</evidence>
<dbReference type="InterPro" id="IPR001747">
    <property type="entry name" value="Vitellogenin_N"/>
</dbReference>
<evidence type="ECO:0000256" key="1">
    <source>
        <dbReference type="ARBA" id="ARBA00022729"/>
    </source>
</evidence>
<dbReference type="PANTHER" id="PTHR23345:SF36">
    <property type="entry name" value="APOLIPOPHORINS"/>
    <property type="match status" value="1"/>
</dbReference>
<evidence type="ECO:0000313" key="8">
    <source>
        <dbReference type="EMBL" id="KPJ14603.1"/>
    </source>
</evidence>
<dbReference type="SMART" id="SM01169">
    <property type="entry name" value="DUF1943"/>
    <property type="match status" value="1"/>
</dbReference>
<dbReference type="InterPro" id="IPR050733">
    <property type="entry name" value="Vitellogenin/Apolipophorin"/>
</dbReference>
<dbReference type="InParanoid" id="A0A0N1IEQ9"/>
<dbReference type="SUPFAM" id="SSF56968">
    <property type="entry name" value="Lipovitellin-phosvitin complex, beta-sheet shell regions"/>
    <property type="match status" value="2"/>
</dbReference>
<keyword evidence="9" id="KW-1185">Reference proteome</keyword>
<feature type="signal peptide" evidence="5">
    <location>
        <begin position="1"/>
        <end position="26"/>
    </location>
</feature>
<dbReference type="SMART" id="SM00216">
    <property type="entry name" value="VWD"/>
    <property type="match status" value="1"/>
</dbReference>
<gene>
    <name evidence="8" type="ORF">RR48_04463</name>
</gene>
<reference evidence="8 9" key="1">
    <citation type="journal article" date="2015" name="Nat. Commun.">
        <title>Outbred genome sequencing and CRISPR/Cas9 gene editing in butterflies.</title>
        <authorList>
            <person name="Li X."/>
            <person name="Fan D."/>
            <person name="Zhang W."/>
            <person name="Liu G."/>
            <person name="Zhang L."/>
            <person name="Zhao L."/>
            <person name="Fang X."/>
            <person name="Chen L."/>
            <person name="Dong Y."/>
            <person name="Chen Y."/>
            <person name="Ding Y."/>
            <person name="Zhao R."/>
            <person name="Feng M."/>
            <person name="Zhu Y."/>
            <person name="Feng Y."/>
            <person name="Jiang X."/>
            <person name="Zhu D."/>
            <person name="Xiang H."/>
            <person name="Feng X."/>
            <person name="Li S."/>
            <person name="Wang J."/>
            <person name="Zhang G."/>
            <person name="Kronforst M.R."/>
            <person name="Wang W."/>
        </authorList>
    </citation>
    <scope>NUCLEOTIDE SEQUENCE [LARGE SCALE GENOMIC DNA]</scope>
    <source>
        <strain evidence="8">Ya'a_city_454_Pm</strain>
        <tissue evidence="8">Whole body</tissue>
    </source>
</reference>
<accession>A0A0N1IEQ9</accession>
<evidence type="ECO:0000256" key="5">
    <source>
        <dbReference type="SAM" id="SignalP"/>
    </source>
</evidence>
<protein>
    <submittedName>
        <fullName evidence="8">Apolipophorin</fullName>
    </submittedName>
</protein>